<proteinExistence type="predicted"/>
<dbReference type="Proteomes" id="UP000664521">
    <property type="component" value="Unassembled WGS sequence"/>
</dbReference>
<name>A0A8H3II81_9LECA</name>
<gene>
    <name evidence="1" type="ORF">HETSPECPRED_004081</name>
</gene>
<dbReference type="EMBL" id="CAJPDS010000024">
    <property type="protein sequence ID" value="CAF9919703.1"/>
    <property type="molecule type" value="Genomic_DNA"/>
</dbReference>
<evidence type="ECO:0000313" key="2">
    <source>
        <dbReference type="Proteomes" id="UP000664521"/>
    </source>
</evidence>
<organism evidence="1 2">
    <name type="scientific">Heterodermia speciosa</name>
    <dbReference type="NCBI Taxonomy" id="116794"/>
    <lineage>
        <taxon>Eukaryota</taxon>
        <taxon>Fungi</taxon>
        <taxon>Dikarya</taxon>
        <taxon>Ascomycota</taxon>
        <taxon>Pezizomycotina</taxon>
        <taxon>Lecanoromycetes</taxon>
        <taxon>OSLEUM clade</taxon>
        <taxon>Lecanoromycetidae</taxon>
        <taxon>Caliciales</taxon>
        <taxon>Physciaceae</taxon>
        <taxon>Heterodermia</taxon>
    </lineage>
</organism>
<dbReference type="AlphaFoldDB" id="A0A8H3II81"/>
<comment type="caution">
    <text evidence="1">The sequence shown here is derived from an EMBL/GenBank/DDBJ whole genome shotgun (WGS) entry which is preliminary data.</text>
</comment>
<evidence type="ECO:0000313" key="1">
    <source>
        <dbReference type="EMBL" id="CAF9919703.1"/>
    </source>
</evidence>
<accession>A0A8H3II81</accession>
<keyword evidence="2" id="KW-1185">Reference proteome</keyword>
<reference evidence="1" key="1">
    <citation type="submission" date="2021-03" db="EMBL/GenBank/DDBJ databases">
        <authorList>
            <person name="Tagirdzhanova G."/>
        </authorList>
    </citation>
    <scope>NUCLEOTIDE SEQUENCE</scope>
</reference>
<protein>
    <submittedName>
        <fullName evidence="1">Uncharacterized protein</fullName>
    </submittedName>
</protein>
<sequence>MSFFSLLTRLSHTPVHLSLFKFDIIRKFKTLESVRSRVSKHRPTRTYETGVAVGTFATALDLSIPHLSFFVELVVTEWSFKASTEKDDQRFMNGVMEGFERFFEETEPRAFEHFVGSLQNFLNTTKHPGTLAPAAEAISRQDHDIKCRNAGNHDSVVQDASVPQWRADYPKIKLEDDMEEDMAEDMGDDMGDDMDVEQSIPDKACDMDWTNIKPEHDGEIPQHNIPASKVPRVGQWKEIEGYGPWTLRLYDTGMPAGRNMS</sequence>